<evidence type="ECO:0000313" key="3">
    <source>
        <dbReference type="Proteomes" id="UP000320333"/>
    </source>
</evidence>
<dbReference type="Proteomes" id="UP000320333">
    <property type="component" value="Unassembled WGS sequence"/>
</dbReference>
<dbReference type="EMBL" id="QEAP01000026">
    <property type="protein sequence ID" value="TPX77216.1"/>
    <property type="molecule type" value="Genomic_DNA"/>
</dbReference>
<reference evidence="2 3" key="1">
    <citation type="journal article" date="2019" name="Sci. Rep.">
        <title>Comparative genomics of chytrid fungi reveal insights into the obligate biotrophic and pathogenic lifestyle of Synchytrium endobioticum.</title>
        <authorList>
            <person name="van de Vossenberg B.T.L.H."/>
            <person name="Warris S."/>
            <person name="Nguyen H.D.T."/>
            <person name="van Gent-Pelzer M.P.E."/>
            <person name="Joly D.L."/>
            <person name="van de Geest H.C."/>
            <person name="Bonants P.J.M."/>
            <person name="Smith D.S."/>
            <person name="Levesque C.A."/>
            <person name="van der Lee T.A.J."/>
        </authorList>
    </citation>
    <scope>NUCLEOTIDE SEQUENCE [LARGE SCALE GENOMIC DNA]</scope>
    <source>
        <strain evidence="2 3">CBS 675.73</strain>
    </source>
</reference>
<sequence>MALVGRMMLASQRRQASTYFAGGAGGGSNGTGASSGRGGRGASAVLGFVVGASVTGFAAYTSLVDQYRASSSAVLASIDSLQDAVKKLQRHTQKMDTLEKDLKAVAAKSASNQSVESLRNELLKVTDEITIAHLELKASFTDLANDIRRK</sequence>
<dbReference type="PANTHER" id="PTHR37849:SF1">
    <property type="entry name" value="YALI0E11605P"/>
    <property type="match status" value="1"/>
</dbReference>
<gene>
    <name evidence="2" type="ORF">CcCBS67573_g01521</name>
</gene>
<feature type="coiled-coil region" evidence="1">
    <location>
        <begin position="81"/>
        <end position="108"/>
    </location>
</feature>
<accession>A0A507FPF5</accession>
<evidence type="ECO:0000313" key="2">
    <source>
        <dbReference type="EMBL" id="TPX77216.1"/>
    </source>
</evidence>
<dbReference type="PANTHER" id="PTHR37849">
    <property type="entry name" value="YALI0E11605P"/>
    <property type="match status" value="1"/>
</dbReference>
<keyword evidence="3" id="KW-1185">Reference proteome</keyword>
<evidence type="ECO:0000256" key="1">
    <source>
        <dbReference type="SAM" id="Coils"/>
    </source>
</evidence>
<organism evidence="2 3">
    <name type="scientific">Chytriomyces confervae</name>
    <dbReference type="NCBI Taxonomy" id="246404"/>
    <lineage>
        <taxon>Eukaryota</taxon>
        <taxon>Fungi</taxon>
        <taxon>Fungi incertae sedis</taxon>
        <taxon>Chytridiomycota</taxon>
        <taxon>Chytridiomycota incertae sedis</taxon>
        <taxon>Chytridiomycetes</taxon>
        <taxon>Chytridiales</taxon>
        <taxon>Chytriomycetaceae</taxon>
        <taxon>Chytriomyces</taxon>
    </lineage>
</organism>
<dbReference type="OrthoDB" id="5331396at2759"/>
<dbReference type="AlphaFoldDB" id="A0A507FPF5"/>
<comment type="caution">
    <text evidence="2">The sequence shown here is derived from an EMBL/GenBank/DDBJ whole genome shotgun (WGS) entry which is preliminary data.</text>
</comment>
<keyword evidence="1" id="KW-0175">Coiled coil</keyword>
<protein>
    <submittedName>
        <fullName evidence="2">Uncharacterized protein</fullName>
    </submittedName>
</protein>
<name>A0A507FPF5_9FUNG</name>
<proteinExistence type="predicted"/>